<dbReference type="AlphaFoldDB" id="A0A6H1ZYN1"/>
<evidence type="ECO:0000313" key="1">
    <source>
        <dbReference type="EMBL" id="QJA52427.1"/>
    </source>
</evidence>
<organism evidence="1">
    <name type="scientific">viral metagenome</name>
    <dbReference type="NCBI Taxonomy" id="1070528"/>
    <lineage>
        <taxon>unclassified sequences</taxon>
        <taxon>metagenomes</taxon>
        <taxon>organismal metagenomes</taxon>
    </lineage>
</organism>
<protein>
    <submittedName>
        <fullName evidence="1">Uncharacterized protein</fullName>
    </submittedName>
</protein>
<dbReference type="EMBL" id="MT144339">
    <property type="protein sequence ID" value="QJA52427.1"/>
    <property type="molecule type" value="Genomic_DNA"/>
</dbReference>
<accession>A0A6H1ZYN1</accession>
<sequence length="44" mass="5066">MNSFEIIIENAKLFDGRVFTLYRCMKSGLYDIQFKATGEATTNK</sequence>
<gene>
    <name evidence="1" type="ORF">TM448A02716_0005</name>
</gene>
<proteinExistence type="predicted"/>
<name>A0A6H1ZYN1_9ZZZZ</name>
<reference evidence="1" key="1">
    <citation type="submission" date="2020-03" db="EMBL/GenBank/DDBJ databases">
        <title>The deep terrestrial virosphere.</title>
        <authorList>
            <person name="Holmfeldt K."/>
            <person name="Nilsson E."/>
            <person name="Simone D."/>
            <person name="Lopez-Fernandez M."/>
            <person name="Wu X."/>
            <person name="de Brujin I."/>
            <person name="Lundin D."/>
            <person name="Andersson A."/>
            <person name="Bertilsson S."/>
            <person name="Dopson M."/>
        </authorList>
    </citation>
    <scope>NUCLEOTIDE SEQUENCE</scope>
    <source>
        <strain evidence="1">TM448A02716</strain>
    </source>
</reference>